<accession>A0A814M122</accession>
<protein>
    <recommendedName>
        <fullName evidence="5">WAP domain-containing protein</fullName>
    </recommendedName>
</protein>
<feature type="chain" id="PRO_5035684796" description="WAP domain-containing protein" evidence="1">
    <location>
        <begin position="19"/>
        <end position="92"/>
    </location>
</feature>
<evidence type="ECO:0000313" key="3">
    <source>
        <dbReference type="EMBL" id="CAF3747833.1"/>
    </source>
</evidence>
<keyword evidence="1" id="KW-0732">Signal</keyword>
<dbReference type="OrthoDB" id="10041260at2759"/>
<organism evidence="2 4">
    <name type="scientific">Rotaria sordida</name>
    <dbReference type="NCBI Taxonomy" id="392033"/>
    <lineage>
        <taxon>Eukaryota</taxon>
        <taxon>Metazoa</taxon>
        <taxon>Spiralia</taxon>
        <taxon>Gnathifera</taxon>
        <taxon>Rotifera</taxon>
        <taxon>Eurotatoria</taxon>
        <taxon>Bdelloidea</taxon>
        <taxon>Philodinida</taxon>
        <taxon>Philodinidae</taxon>
        <taxon>Rotaria</taxon>
    </lineage>
</organism>
<dbReference type="InterPro" id="IPR036645">
    <property type="entry name" value="Elafin-like_sf"/>
</dbReference>
<evidence type="ECO:0000313" key="4">
    <source>
        <dbReference type="Proteomes" id="UP000663882"/>
    </source>
</evidence>
<gene>
    <name evidence="3" type="ORF">OTI717_LOCUS15406</name>
    <name evidence="2" type="ORF">RFH988_LOCUS17881</name>
</gene>
<dbReference type="AlphaFoldDB" id="A0A814M122"/>
<sequence>MTLASSLVILFFLLVTSSIETESKQRRELIVHEGKCPSNSLIIPIMCRRRVCLPEELIPLCKMDGDCSTTHKCCRPLCSCRDRCVEAIPKEK</sequence>
<feature type="signal peptide" evidence="1">
    <location>
        <begin position="1"/>
        <end position="18"/>
    </location>
</feature>
<dbReference type="Proteomes" id="UP000663882">
    <property type="component" value="Unassembled WGS sequence"/>
</dbReference>
<evidence type="ECO:0000256" key="1">
    <source>
        <dbReference type="SAM" id="SignalP"/>
    </source>
</evidence>
<dbReference type="Proteomes" id="UP000663823">
    <property type="component" value="Unassembled WGS sequence"/>
</dbReference>
<dbReference type="EMBL" id="CAJOAX010001817">
    <property type="protein sequence ID" value="CAF3747833.1"/>
    <property type="molecule type" value="Genomic_DNA"/>
</dbReference>
<dbReference type="EMBL" id="CAJNOO010000977">
    <property type="protein sequence ID" value="CAF1073114.1"/>
    <property type="molecule type" value="Genomic_DNA"/>
</dbReference>
<proteinExistence type="predicted"/>
<evidence type="ECO:0008006" key="5">
    <source>
        <dbReference type="Google" id="ProtNLM"/>
    </source>
</evidence>
<dbReference type="Gene3D" id="4.10.75.10">
    <property type="entry name" value="Elafin-like"/>
    <property type="match status" value="1"/>
</dbReference>
<evidence type="ECO:0000313" key="2">
    <source>
        <dbReference type="EMBL" id="CAF1073114.1"/>
    </source>
</evidence>
<reference evidence="2" key="1">
    <citation type="submission" date="2021-02" db="EMBL/GenBank/DDBJ databases">
        <authorList>
            <person name="Nowell W R."/>
        </authorList>
    </citation>
    <scope>NUCLEOTIDE SEQUENCE</scope>
</reference>
<name>A0A814M122_9BILA</name>
<comment type="caution">
    <text evidence="2">The sequence shown here is derived from an EMBL/GenBank/DDBJ whole genome shotgun (WGS) entry which is preliminary data.</text>
</comment>